<dbReference type="Gene3D" id="3.40.30.10">
    <property type="entry name" value="Glutaredoxin"/>
    <property type="match status" value="1"/>
</dbReference>
<dbReference type="PRINTS" id="PR00081">
    <property type="entry name" value="GDHRDH"/>
</dbReference>
<dbReference type="EMBL" id="MKZY01000006">
    <property type="protein sequence ID" value="OOO08067.1"/>
    <property type="molecule type" value="Genomic_DNA"/>
</dbReference>
<dbReference type="GO" id="GO:0050085">
    <property type="term" value="F:mannitol 2-dehydrogenase (NADP+) activity"/>
    <property type="evidence" value="ECO:0007669"/>
    <property type="project" value="UniProtKB-ARBA"/>
</dbReference>
<comment type="caution">
    <text evidence="4">The sequence shown here is derived from an EMBL/GenBank/DDBJ whole genome shotgun (WGS) entry which is preliminary data.</text>
</comment>
<protein>
    <submittedName>
        <fullName evidence="4">Short-chain dehydrogenase/reductase SDR</fullName>
    </submittedName>
</protein>
<dbReference type="Gene3D" id="3.40.50.720">
    <property type="entry name" value="NAD(P)-binding Rossmann-like Domain"/>
    <property type="match status" value="1"/>
</dbReference>
<proteinExistence type="inferred from homology"/>
<dbReference type="Proteomes" id="UP000190312">
    <property type="component" value="Unassembled WGS sequence"/>
</dbReference>
<evidence type="ECO:0000256" key="2">
    <source>
        <dbReference type="ARBA" id="ARBA00022857"/>
    </source>
</evidence>
<sequence>MPEGPVVNGLFRHNNTTPPAQESVMALFSLKGKTAVVTGAASGIGLSVAHALAEAGANVAIWYNRNSKAVEEAANIESKYGVKCRAYQINIRESEKVEELLNTCVRELNGRLDIFIANSGIPWTQGPMIDAPLDHYRDVTQTDLDGTFYCARAAGAHWRRQKTEGTDIFGNPLQGFTYGSFVATASMSGHIVNIPQLQAAYNAAKAGVIHLCKSLAVEWVQFARANTVSPGYIITDISTFVPDETKDIWKGKIPMGREALPHELKGAYLYLASDASSYTTGRIWRHITLYGWPIYPRAQTQHLFERTLTIIAGTMGSVKVTDLDTYHNVVSGANYAVFNFRDSRRRSSDTDLAYDDLASYAYSDTVAFYEVDVGDQKHVSDFAKVERPTLILYKDGKEVERYSKPLPRQLEYLVSRALCGLTEIGGRF</sequence>
<name>A0A1S9DG67_ASPOZ</name>
<dbReference type="PROSITE" id="PS00061">
    <property type="entry name" value="ADH_SHORT"/>
    <property type="match status" value="1"/>
</dbReference>
<evidence type="ECO:0000256" key="1">
    <source>
        <dbReference type="ARBA" id="ARBA00006484"/>
    </source>
</evidence>
<reference evidence="4 5" key="1">
    <citation type="submission" date="2016-10" db="EMBL/GenBank/DDBJ databases">
        <title>Genome sequencing of Aspergillus oryzae BCC7051.</title>
        <authorList>
            <person name="Thammarongtham C."/>
            <person name="Vorapreeda T."/>
            <person name="Nookaew I."/>
            <person name="Srisuk T."/>
            <person name="Land M."/>
            <person name="Jeennor S."/>
            <person name="Laoteng K."/>
        </authorList>
    </citation>
    <scope>NUCLEOTIDE SEQUENCE [LARGE SCALE GENOMIC DNA]</scope>
    <source>
        <strain evidence="4 5">BCC7051</strain>
    </source>
</reference>
<dbReference type="Pfam" id="PF13561">
    <property type="entry name" value="adh_short_C2"/>
    <property type="match status" value="1"/>
</dbReference>
<dbReference type="InterPro" id="IPR020904">
    <property type="entry name" value="Sc_DH/Rdtase_CS"/>
</dbReference>
<dbReference type="GO" id="GO:0050664">
    <property type="term" value="F:oxidoreductase activity, acting on NAD(P)H, oxygen as acceptor"/>
    <property type="evidence" value="ECO:0007669"/>
    <property type="project" value="TreeGrafter"/>
</dbReference>
<dbReference type="CDD" id="cd02947">
    <property type="entry name" value="TRX_family"/>
    <property type="match status" value="1"/>
</dbReference>
<dbReference type="OrthoDB" id="1888931at2759"/>
<gene>
    <name evidence="4" type="ORF">OAory_01045670</name>
</gene>
<dbReference type="InterPro" id="IPR036249">
    <property type="entry name" value="Thioredoxin-like_sf"/>
</dbReference>
<evidence type="ECO:0000256" key="3">
    <source>
        <dbReference type="ARBA" id="ARBA00023002"/>
    </source>
</evidence>
<dbReference type="FunFam" id="3.40.50.720:FF:000090">
    <property type="entry name" value="NADP-dependent mannitol dehydrogenase"/>
    <property type="match status" value="1"/>
</dbReference>
<keyword evidence="2" id="KW-0521">NADP</keyword>
<organism evidence="4 5">
    <name type="scientific">Aspergillus oryzae</name>
    <name type="common">Yellow koji mold</name>
    <dbReference type="NCBI Taxonomy" id="5062"/>
    <lineage>
        <taxon>Eukaryota</taxon>
        <taxon>Fungi</taxon>
        <taxon>Dikarya</taxon>
        <taxon>Ascomycota</taxon>
        <taxon>Pezizomycotina</taxon>
        <taxon>Eurotiomycetes</taxon>
        <taxon>Eurotiomycetidae</taxon>
        <taxon>Eurotiales</taxon>
        <taxon>Aspergillaceae</taxon>
        <taxon>Aspergillus</taxon>
        <taxon>Aspergillus subgen. Circumdati</taxon>
    </lineage>
</organism>
<dbReference type="AlphaFoldDB" id="A0A1S9DG67"/>
<dbReference type="PRINTS" id="PR00080">
    <property type="entry name" value="SDRFAMILY"/>
</dbReference>
<evidence type="ECO:0000313" key="5">
    <source>
        <dbReference type="Proteomes" id="UP000190312"/>
    </source>
</evidence>
<dbReference type="PANTHER" id="PTHR43008">
    <property type="entry name" value="BENZIL REDUCTASE"/>
    <property type="match status" value="1"/>
</dbReference>
<dbReference type="InterPro" id="IPR002347">
    <property type="entry name" value="SDR_fam"/>
</dbReference>
<evidence type="ECO:0000313" key="4">
    <source>
        <dbReference type="EMBL" id="OOO08067.1"/>
    </source>
</evidence>
<keyword evidence="3" id="KW-0560">Oxidoreductase</keyword>
<dbReference type="VEuPathDB" id="FungiDB:AO090103000205"/>
<dbReference type="InterPro" id="IPR036291">
    <property type="entry name" value="NAD(P)-bd_dom_sf"/>
</dbReference>
<dbReference type="VEuPathDB" id="FungiDB:AO090103000206"/>
<dbReference type="eggNOG" id="KOG0725">
    <property type="taxonomic scope" value="Eukaryota"/>
</dbReference>
<accession>A0A1S9DG67</accession>
<dbReference type="PANTHER" id="PTHR43008:SF13">
    <property type="entry name" value="L-XYLULOSE REDUCTASE-RELATED"/>
    <property type="match status" value="1"/>
</dbReference>
<dbReference type="GO" id="GO:0044550">
    <property type="term" value="P:secondary metabolite biosynthetic process"/>
    <property type="evidence" value="ECO:0007669"/>
    <property type="project" value="UniProtKB-ARBA"/>
</dbReference>
<comment type="similarity">
    <text evidence="1">Belongs to the short-chain dehydrogenases/reductases (SDR) family.</text>
</comment>
<dbReference type="SUPFAM" id="SSF52833">
    <property type="entry name" value="Thioredoxin-like"/>
    <property type="match status" value="1"/>
</dbReference>
<dbReference type="SUPFAM" id="SSF51735">
    <property type="entry name" value="NAD(P)-binding Rossmann-fold domains"/>
    <property type="match status" value="1"/>
</dbReference>
<dbReference type="GO" id="GO:0019594">
    <property type="term" value="P:mannitol metabolic process"/>
    <property type="evidence" value="ECO:0007669"/>
    <property type="project" value="UniProtKB-ARBA"/>
</dbReference>